<evidence type="ECO:0000313" key="7">
    <source>
        <dbReference type="EMBL" id="EDV20392.1"/>
    </source>
</evidence>
<dbReference type="Pfam" id="PF08623">
    <property type="entry name" value="TIP120"/>
    <property type="match status" value="1"/>
</dbReference>
<dbReference type="eggNOG" id="KOG1824">
    <property type="taxonomic scope" value="Eukaryota"/>
</dbReference>
<keyword evidence="8" id="KW-1185">Reference proteome</keyword>
<dbReference type="Pfam" id="PF25782">
    <property type="entry name" value="TPR_CAND1"/>
    <property type="match status" value="1"/>
</dbReference>
<feature type="repeat" description="HEAT" evidence="4">
    <location>
        <begin position="49"/>
        <end position="86"/>
    </location>
</feature>
<comment type="similarity">
    <text evidence="1">Belongs to the CAND family.</text>
</comment>
<keyword evidence="2" id="KW-0677">Repeat</keyword>
<dbReference type="PhylomeDB" id="B3SA82"/>
<dbReference type="GO" id="GO:0010265">
    <property type="term" value="P:SCF complex assembly"/>
    <property type="evidence" value="ECO:0000318"/>
    <property type="project" value="GO_Central"/>
</dbReference>
<feature type="domain" description="TATA-binding protein interacting (TIP20)" evidence="6">
    <location>
        <begin position="1016"/>
        <end position="1179"/>
    </location>
</feature>
<dbReference type="STRING" id="10228.B3SA82"/>
<dbReference type="AlphaFoldDB" id="B3SA82"/>
<keyword evidence="3" id="KW-0833">Ubl conjugation pathway</keyword>
<evidence type="ECO:0000259" key="6">
    <source>
        <dbReference type="Pfam" id="PF08623"/>
    </source>
</evidence>
<dbReference type="FunCoup" id="B3SA82">
    <property type="interactions" value="2759"/>
</dbReference>
<reference evidence="7 8" key="1">
    <citation type="journal article" date="2008" name="Nature">
        <title>The Trichoplax genome and the nature of placozoans.</title>
        <authorList>
            <person name="Srivastava M."/>
            <person name="Begovic E."/>
            <person name="Chapman J."/>
            <person name="Putnam N.H."/>
            <person name="Hellsten U."/>
            <person name="Kawashima T."/>
            <person name="Kuo A."/>
            <person name="Mitros T."/>
            <person name="Salamov A."/>
            <person name="Carpenter M.L."/>
            <person name="Signorovitch A.Y."/>
            <person name="Moreno M.A."/>
            <person name="Kamm K."/>
            <person name="Grimwood J."/>
            <person name="Schmutz J."/>
            <person name="Shapiro H."/>
            <person name="Grigoriev I.V."/>
            <person name="Buss L.W."/>
            <person name="Schierwater B."/>
            <person name="Dellaporta S.L."/>
            <person name="Rokhsar D.S."/>
        </authorList>
    </citation>
    <scope>NUCLEOTIDE SEQUENCE [LARGE SCALE GENOMIC DNA]</scope>
    <source>
        <strain evidence="7 8">Grell-BS-1999</strain>
    </source>
</reference>
<dbReference type="PANTHER" id="PTHR12696">
    <property type="entry name" value="TIP120"/>
    <property type="match status" value="1"/>
</dbReference>
<dbReference type="GO" id="GO:0005634">
    <property type="term" value="C:nucleus"/>
    <property type="evidence" value="ECO:0000318"/>
    <property type="project" value="GO_Central"/>
</dbReference>
<dbReference type="Pfam" id="PF13513">
    <property type="entry name" value="HEAT_EZ"/>
    <property type="match status" value="1"/>
</dbReference>
<evidence type="ECO:0000313" key="8">
    <source>
        <dbReference type="Proteomes" id="UP000009022"/>
    </source>
</evidence>
<dbReference type="InterPro" id="IPR016024">
    <property type="entry name" value="ARM-type_fold"/>
</dbReference>
<dbReference type="KEGG" id="tad:TRIADDRAFT_51005"/>
<sequence length="1207" mass="135681">MIYILSQVASLCSKMNSVDKDYRFMATNDLISALQHEYFKLDDESEKKVVSTVMRLLEDKNGEVQNLAVKCLGLLVTKVKENYVEQIANSLCDGMKSTSEQLRDISSIGLKTVIADIASQTQLAVLLCKLIVSRLLSVIPRAQDPSVQLEALDILSDILKKYGGLLADHHSNVQDCLIAQMTSSRLAVRKRATIALGQLVICNSNSLFVELMRYIIGELNQNRSLSTTRTYVQCIATISRQAGHRIGNYVDTLMPLLFSFSMQQDDDEFRDYCLQALESLVLRCPKEVTPYVMRIVQICLEYLKYDPNYNYDSDDEDMEDESDADDDDDDDEGDYSDDDDVSWKVRRAASRCINAVIRSRPELLYDFYRNVSPTLISRFKEREENVKSDIFSAYVTLLRQTRTLATVETRTDAMDEDGPNSMLQGQIPSIVKALRKILKDKSVKTRQGCFSVLSEVCQVLYGALNDHMTSVMPGIVYSLSDKSSTSNMKIDTLLFLQCVLTHHEANVFYPHIDVLVPLVIDKVSDMFYKVISEALFVLQHLIKIMRPLDGNKQSLARYDVHARNIYKSTVARLETTDIDQEVKERAITCMGHLISNMGDILPSELKSCLPILVSRLRNDSTRLCTVKALTTMANSPLNLDLTMILPESIQLLSSFLRKNSRALKLSSLTALNILIQKFGRLMNDQLCDNVFCEIPSLINESDLHVSQLTYHIKGGVGITEISVTTRCCGALNALLGFICQAIRNKIPKMNPNEVLQMLTHPIYYPESQGQGSLAIHKQAFYSVAKCVAGIIMESSDLSTTVVQQLIRDLESASSSVSVKMFTLLALGEIGRVVNMSAFQNLKSVITSAFSSSSEEIKSAASFALGNIAAGNLAEYLPFIFKEIESESKKQLSFVNPHIRQPCNHLLHMNLLFQSCEKAGGEGIRNMVAECLGKLTILDPENLLPDLHNHLASNSSFVRCTVVNAVKFAISEQHHQVDLKLKQYMGDFLKSLEDTDPNVRRVALVTLNSAAHNKPSLIKDMLDVILPSLYDKTIIRKDMIREVEMGPFKHTVDDGLDIRKAAFECMYTLLDTCLDKLDIFQFLNYVEEGLKDHYDIKMLTYLMLIRLATLCPNAVLQRFDKILDPLRATVMVQVKALAVKQEFEKQNELKRSALRALTSLMKIPDSDKSLQLNEFLQQINSNPAISSMFETIKNDESGSGTFIHTDFK</sequence>
<dbReference type="InterPro" id="IPR013932">
    <property type="entry name" value="TATA-bd_TIP120"/>
</dbReference>
<name>B3SA82_TRIAD</name>
<feature type="compositionally biased region" description="Acidic residues" evidence="5">
    <location>
        <begin position="312"/>
        <end position="339"/>
    </location>
</feature>
<evidence type="ECO:0000256" key="1">
    <source>
        <dbReference type="ARBA" id="ARBA00007657"/>
    </source>
</evidence>
<evidence type="ECO:0000256" key="2">
    <source>
        <dbReference type="ARBA" id="ARBA00022737"/>
    </source>
</evidence>
<evidence type="ECO:0000256" key="3">
    <source>
        <dbReference type="ARBA" id="ARBA00022786"/>
    </source>
</evidence>
<proteinExistence type="inferred from homology"/>
<dbReference type="InterPro" id="IPR011989">
    <property type="entry name" value="ARM-like"/>
</dbReference>
<dbReference type="PROSITE" id="PS50077">
    <property type="entry name" value="HEAT_REPEAT"/>
    <property type="match status" value="1"/>
</dbReference>
<dbReference type="HOGENOM" id="CLU_007157_0_0_1"/>
<dbReference type="OrthoDB" id="6260732at2759"/>
<evidence type="ECO:0000256" key="5">
    <source>
        <dbReference type="SAM" id="MobiDB-lite"/>
    </source>
</evidence>
<dbReference type="RefSeq" id="XP_002117086.1">
    <property type="nucleotide sequence ID" value="XM_002117050.1"/>
</dbReference>
<feature type="region of interest" description="Disordered" evidence="5">
    <location>
        <begin position="311"/>
        <end position="339"/>
    </location>
</feature>
<evidence type="ECO:0000256" key="4">
    <source>
        <dbReference type="PROSITE-ProRule" id="PRU00103"/>
    </source>
</evidence>
<dbReference type="Gene3D" id="1.25.10.10">
    <property type="entry name" value="Leucine-rich Repeat Variant"/>
    <property type="match status" value="1"/>
</dbReference>
<dbReference type="GO" id="GO:0016567">
    <property type="term" value="P:protein ubiquitination"/>
    <property type="evidence" value="ECO:0000318"/>
    <property type="project" value="GO_Central"/>
</dbReference>
<dbReference type="Proteomes" id="UP000009022">
    <property type="component" value="Unassembled WGS sequence"/>
</dbReference>
<organism evidence="7 8">
    <name type="scientific">Trichoplax adhaerens</name>
    <name type="common">Trichoplax reptans</name>
    <dbReference type="NCBI Taxonomy" id="10228"/>
    <lineage>
        <taxon>Eukaryota</taxon>
        <taxon>Metazoa</taxon>
        <taxon>Placozoa</taxon>
        <taxon>Uniplacotomia</taxon>
        <taxon>Trichoplacea</taxon>
        <taxon>Trichoplacidae</taxon>
        <taxon>Trichoplax</taxon>
    </lineage>
</organism>
<accession>B3SA82</accession>
<protein>
    <recommendedName>
        <fullName evidence="6">TATA-binding protein interacting (TIP20) domain-containing protein</fullName>
    </recommendedName>
</protein>
<dbReference type="CTD" id="6758299"/>
<dbReference type="EMBL" id="DS985260">
    <property type="protein sequence ID" value="EDV20392.1"/>
    <property type="molecule type" value="Genomic_DNA"/>
</dbReference>
<dbReference type="InParanoid" id="B3SA82"/>
<dbReference type="InterPro" id="IPR039852">
    <property type="entry name" value="CAND1/CAND2"/>
</dbReference>
<dbReference type="GeneID" id="6758299"/>
<gene>
    <name evidence="7" type="ORF">TRIADDRAFT_51005</name>
</gene>
<dbReference type="OMA" id="AYIPHFQ"/>
<dbReference type="InterPro" id="IPR021133">
    <property type="entry name" value="HEAT_type_2"/>
</dbReference>
<dbReference type="SUPFAM" id="SSF48371">
    <property type="entry name" value="ARM repeat"/>
    <property type="match status" value="1"/>
</dbReference>